<dbReference type="SUPFAM" id="SSF53098">
    <property type="entry name" value="Ribonuclease H-like"/>
    <property type="match status" value="1"/>
</dbReference>
<keyword evidence="3" id="KW-1185">Reference proteome</keyword>
<evidence type="ECO:0000313" key="3">
    <source>
        <dbReference type="Proteomes" id="UP001558613"/>
    </source>
</evidence>
<dbReference type="Gene3D" id="3.30.420.10">
    <property type="entry name" value="Ribonuclease H-like superfamily/Ribonuclease H"/>
    <property type="match status" value="1"/>
</dbReference>
<gene>
    <name evidence="2" type="ORF">QQF64_000423</name>
</gene>
<organism evidence="2 3">
    <name type="scientific">Cirrhinus molitorella</name>
    <name type="common">mud carp</name>
    <dbReference type="NCBI Taxonomy" id="172907"/>
    <lineage>
        <taxon>Eukaryota</taxon>
        <taxon>Metazoa</taxon>
        <taxon>Chordata</taxon>
        <taxon>Craniata</taxon>
        <taxon>Vertebrata</taxon>
        <taxon>Euteleostomi</taxon>
        <taxon>Actinopterygii</taxon>
        <taxon>Neopterygii</taxon>
        <taxon>Teleostei</taxon>
        <taxon>Ostariophysi</taxon>
        <taxon>Cypriniformes</taxon>
        <taxon>Cyprinidae</taxon>
        <taxon>Labeoninae</taxon>
        <taxon>Labeonini</taxon>
        <taxon>Cirrhinus</taxon>
    </lineage>
</organism>
<dbReference type="PROSITE" id="PS50994">
    <property type="entry name" value="INTEGRASE"/>
    <property type="match status" value="1"/>
</dbReference>
<dbReference type="InterPro" id="IPR001584">
    <property type="entry name" value="Integrase_cat-core"/>
</dbReference>
<reference evidence="2 3" key="1">
    <citation type="submission" date="2023-09" db="EMBL/GenBank/DDBJ databases">
        <authorList>
            <person name="Wang M."/>
        </authorList>
    </citation>
    <scope>NUCLEOTIDE SEQUENCE [LARGE SCALE GENOMIC DNA]</scope>
    <source>
        <strain evidence="2">GT-2023</strain>
        <tissue evidence="2">Liver</tissue>
    </source>
</reference>
<evidence type="ECO:0000313" key="2">
    <source>
        <dbReference type="EMBL" id="KAL1281620.1"/>
    </source>
</evidence>
<comment type="caution">
    <text evidence="2">The sequence shown here is derived from an EMBL/GenBank/DDBJ whole genome shotgun (WGS) entry which is preliminary data.</text>
</comment>
<accession>A0ABR3NYP3</accession>
<dbReference type="PANTHER" id="PTHR37984:SF13">
    <property type="entry name" value="RIBONUCLEASE H"/>
    <property type="match status" value="1"/>
</dbReference>
<dbReference type="EMBL" id="JAYMGO010000001">
    <property type="protein sequence ID" value="KAL1281620.1"/>
    <property type="molecule type" value="Genomic_DNA"/>
</dbReference>
<proteinExistence type="predicted"/>
<evidence type="ECO:0000259" key="1">
    <source>
        <dbReference type="PROSITE" id="PS50994"/>
    </source>
</evidence>
<dbReference type="Proteomes" id="UP001558613">
    <property type="component" value="Unassembled WGS sequence"/>
</dbReference>
<protein>
    <recommendedName>
        <fullName evidence="1">Integrase catalytic domain-containing protein</fullName>
    </recommendedName>
</protein>
<sequence length="138" mass="15352">MLISKWMDVYPVSTASSGITIDCLRKSFSNHGLPEMLVSDNAAYFVSAEFKDFMNKNGIRHVTSAPFYASSNSLAERAIQTFKTMMKKAGERSVASKMARVLFSYRITPQSTTGISPAKMLVGRKLRSTLDLLHPDLH</sequence>
<dbReference type="InterPro" id="IPR012337">
    <property type="entry name" value="RNaseH-like_sf"/>
</dbReference>
<dbReference type="Pfam" id="PF00665">
    <property type="entry name" value="rve"/>
    <property type="match status" value="1"/>
</dbReference>
<dbReference type="InterPro" id="IPR036397">
    <property type="entry name" value="RNaseH_sf"/>
</dbReference>
<dbReference type="InterPro" id="IPR050951">
    <property type="entry name" value="Retrovirus_Pol_polyprotein"/>
</dbReference>
<dbReference type="PANTHER" id="PTHR37984">
    <property type="entry name" value="PROTEIN CBG26694"/>
    <property type="match status" value="1"/>
</dbReference>
<feature type="domain" description="Integrase catalytic" evidence="1">
    <location>
        <begin position="1"/>
        <end position="125"/>
    </location>
</feature>
<name>A0ABR3NYP3_9TELE</name>